<comment type="caution">
    <text evidence="1">The sequence shown here is derived from an EMBL/GenBank/DDBJ whole genome shotgun (WGS) entry which is preliminary data.</text>
</comment>
<dbReference type="AlphaFoldDB" id="V9FUK4"/>
<sequence>YGKASSVLLDRSGLASAMDSVLPEAMRAVEAAANHTRTRRILRFGVPSEVIRALAGNLGIEQQGFAMKPRISRPWGASKPDIVDRLSKRKLHGDW</sequence>
<proteinExistence type="predicted"/>
<protein>
    <submittedName>
        <fullName evidence="1">Uncharacterized protein</fullName>
    </submittedName>
</protein>
<dbReference type="EMBL" id="ANIZ01000571">
    <property type="protein sequence ID" value="ETI54082.1"/>
    <property type="molecule type" value="Genomic_DNA"/>
</dbReference>
<evidence type="ECO:0000313" key="1">
    <source>
        <dbReference type="EMBL" id="ETI54082.1"/>
    </source>
</evidence>
<evidence type="ECO:0000313" key="2">
    <source>
        <dbReference type="Proteomes" id="UP000018721"/>
    </source>
</evidence>
<dbReference type="HOGENOM" id="CLU_2379182_0_0_1"/>
<accession>V9FUK4</accession>
<name>V9FUK4_PHYNI</name>
<gene>
    <name evidence="1" type="ORF">F443_03061</name>
</gene>
<organism evidence="1 2">
    <name type="scientific">Phytophthora nicotianae P1569</name>
    <dbReference type="NCBI Taxonomy" id="1317065"/>
    <lineage>
        <taxon>Eukaryota</taxon>
        <taxon>Sar</taxon>
        <taxon>Stramenopiles</taxon>
        <taxon>Oomycota</taxon>
        <taxon>Peronosporomycetes</taxon>
        <taxon>Peronosporales</taxon>
        <taxon>Peronosporaceae</taxon>
        <taxon>Phytophthora</taxon>
    </lineage>
</organism>
<keyword evidence="2" id="KW-1185">Reference proteome</keyword>
<dbReference type="Proteomes" id="UP000018721">
    <property type="component" value="Unassembled WGS sequence"/>
</dbReference>
<feature type="non-terminal residue" evidence="1">
    <location>
        <position position="1"/>
    </location>
</feature>
<reference evidence="1 2" key="1">
    <citation type="submission" date="2013-11" db="EMBL/GenBank/DDBJ databases">
        <title>The Genome Sequence of Phytophthora parasitica P1569.</title>
        <authorList>
            <consortium name="The Broad Institute Genomics Platform"/>
            <person name="Russ C."/>
            <person name="Tyler B."/>
            <person name="Panabieres F."/>
            <person name="Shan W."/>
            <person name="Tripathy S."/>
            <person name="Grunwald N."/>
            <person name="Machado M."/>
            <person name="Johnson C.S."/>
            <person name="Arredondo F."/>
            <person name="Hong C."/>
            <person name="Coffey M."/>
            <person name="Young S.K."/>
            <person name="Zeng Q."/>
            <person name="Gargeya S."/>
            <person name="Fitzgerald M."/>
            <person name="Abouelleil A."/>
            <person name="Alvarado L."/>
            <person name="Chapman S.B."/>
            <person name="Gainer-Dewar J."/>
            <person name="Goldberg J."/>
            <person name="Griggs A."/>
            <person name="Gujja S."/>
            <person name="Hansen M."/>
            <person name="Howarth C."/>
            <person name="Imamovic A."/>
            <person name="Ireland A."/>
            <person name="Larimer J."/>
            <person name="McCowan C."/>
            <person name="Murphy C."/>
            <person name="Pearson M."/>
            <person name="Poon T.W."/>
            <person name="Priest M."/>
            <person name="Roberts A."/>
            <person name="Saif S."/>
            <person name="Shea T."/>
            <person name="Sykes S."/>
            <person name="Wortman J."/>
            <person name="Nusbaum C."/>
            <person name="Birren B."/>
        </authorList>
    </citation>
    <scope>NUCLEOTIDE SEQUENCE [LARGE SCALE GENOMIC DNA]</scope>
    <source>
        <strain evidence="1 2">P1569</strain>
    </source>
</reference>